<dbReference type="Proteomes" id="UP000034207">
    <property type="component" value="Unassembled WGS sequence"/>
</dbReference>
<organism evidence="1 2">
    <name type="scientific">candidate division CPR2 bacterium GW2011_GWC2_39_10</name>
    <dbReference type="NCBI Taxonomy" id="1618345"/>
    <lineage>
        <taxon>Bacteria</taxon>
        <taxon>Bacteria division CPR2</taxon>
    </lineage>
</organism>
<protein>
    <submittedName>
        <fullName evidence="1">Uncharacterized protein</fullName>
    </submittedName>
</protein>
<sequence>MIEITTGATMKNGRLFILDLRKPTTPPKPNQAAKIPFSPVSVSTNTLPVEKRDFISPCFGLDRCAILRKSSMGAKYTHSYNLTRGKL</sequence>
<dbReference type="STRING" id="1618345.UT18_C0015G0015"/>
<comment type="caution">
    <text evidence="1">The sequence shown here is derived from an EMBL/GenBank/DDBJ whole genome shotgun (WGS) entry which is preliminary data.</text>
</comment>
<accession>A0A0G0PWW3</accession>
<evidence type="ECO:0000313" key="1">
    <source>
        <dbReference type="EMBL" id="KKQ93861.1"/>
    </source>
</evidence>
<dbReference type="AlphaFoldDB" id="A0A0G0PWW3"/>
<reference evidence="1 2" key="1">
    <citation type="journal article" date="2015" name="Nature">
        <title>rRNA introns, odd ribosomes, and small enigmatic genomes across a large radiation of phyla.</title>
        <authorList>
            <person name="Brown C.T."/>
            <person name="Hug L.A."/>
            <person name="Thomas B.C."/>
            <person name="Sharon I."/>
            <person name="Castelle C.J."/>
            <person name="Singh A."/>
            <person name="Wilkins M.J."/>
            <person name="Williams K.H."/>
            <person name="Banfield J.F."/>
        </authorList>
    </citation>
    <scope>NUCLEOTIDE SEQUENCE [LARGE SCALE GENOMIC DNA]</scope>
</reference>
<evidence type="ECO:0000313" key="2">
    <source>
        <dbReference type="Proteomes" id="UP000034207"/>
    </source>
</evidence>
<dbReference type="EMBL" id="LBVV01000015">
    <property type="protein sequence ID" value="KKQ93861.1"/>
    <property type="molecule type" value="Genomic_DNA"/>
</dbReference>
<gene>
    <name evidence="1" type="ORF">UT18_C0015G0015</name>
</gene>
<proteinExistence type="predicted"/>
<name>A0A0G0PWW3_UNCC2</name>